<keyword evidence="3 6" id="KW-0812">Transmembrane</keyword>
<name>A0ABQ2DB58_9DEIO</name>
<evidence type="ECO:0000313" key="9">
    <source>
        <dbReference type="Proteomes" id="UP000632222"/>
    </source>
</evidence>
<proteinExistence type="predicted"/>
<feature type="transmembrane region" description="Helical" evidence="6">
    <location>
        <begin position="137"/>
        <end position="160"/>
    </location>
</feature>
<accession>A0ABQ2DB58</accession>
<dbReference type="EMBL" id="BMOD01000024">
    <property type="protein sequence ID" value="GGJ52281.1"/>
    <property type="molecule type" value="Genomic_DNA"/>
</dbReference>
<evidence type="ECO:0000256" key="1">
    <source>
        <dbReference type="ARBA" id="ARBA00004651"/>
    </source>
</evidence>
<evidence type="ECO:0000256" key="4">
    <source>
        <dbReference type="ARBA" id="ARBA00022989"/>
    </source>
</evidence>
<sequence length="211" mass="23606">MFEWIENLLNNMGYLGIVFLMFLENVFPPLPSELIMPMAGFAAARGDLTFWGVVLAGTAGSVLGALPLYFVGRLVGEKRLTRWADQHGKWLTLSGKDIQKADDWFDEHGKKSVFLMRLVPGIRSLISIPAGISEMPLLMFMLFTALGTLLWSLALAYLGSLLGENYKAVETYLKPASYVILGLMVVFIVRWVSRRRREQQGSSLPESKKTS</sequence>
<dbReference type="PANTHER" id="PTHR42709">
    <property type="entry name" value="ALKALINE PHOSPHATASE LIKE PROTEIN"/>
    <property type="match status" value="1"/>
</dbReference>
<feature type="domain" description="VTT" evidence="7">
    <location>
        <begin position="30"/>
        <end position="160"/>
    </location>
</feature>
<keyword evidence="2" id="KW-1003">Cell membrane</keyword>
<evidence type="ECO:0000256" key="2">
    <source>
        <dbReference type="ARBA" id="ARBA00022475"/>
    </source>
</evidence>
<protein>
    <submittedName>
        <fullName evidence="8">Alkaline phosphatase</fullName>
    </submittedName>
</protein>
<comment type="caution">
    <text evidence="8">The sequence shown here is derived from an EMBL/GenBank/DDBJ whole genome shotgun (WGS) entry which is preliminary data.</text>
</comment>
<reference evidence="9" key="1">
    <citation type="journal article" date="2019" name="Int. J. Syst. Evol. Microbiol.">
        <title>The Global Catalogue of Microorganisms (GCM) 10K type strain sequencing project: providing services to taxonomists for standard genome sequencing and annotation.</title>
        <authorList>
            <consortium name="The Broad Institute Genomics Platform"/>
            <consortium name="The Broad Institute Genome Sequencing Center for Infectious Disease"/>
            <person name="Wu L."/>
            <person name="Ma J."/>
        </authorList>
    </citation>
    <scope>NUCLEOTIDE SEQUENCE [LARGE SCALE GENOMIC DNA]</scope>
    <source>
        <strain evidence="9">JCM 14370</strain>
    </source>
</reference>
<dbReference type="InterPro" id="IPR032816">
    <property type="entry name" value="VTT_dom"/>
</dbReference>
<organism evidence="8 9">
    <name type="scientific">Deinococcus roseus</name>
    <dbReference type="NCBI Taxonomy" id="392414"/>
    <lineage>
        <taxon>Bacteria</taxon>
        <taxon>Thermotogati</taxon>
        <taxon>Deinococcota</taxon>
        <taxon>Deinococci</taxon>
        <taxon>Deinococcales</taxon>
        <taxon>Deinococcaceae</taxon>
        <taxon>Deinococcus</taxon>
    </lineage>
</organism>
<keyword evidence="5 6" id="KW-0472">Membrane</keyword>
<dbReference type="PANTHER" id="PTHR42709:SF6">
    <property type="entry name" value="UNDECAPRENYL PHOSPHATE TRANSPORTER A"/>
    <property type="match status" value="1"/>
</dbReference>
<evidence type="ECO:0000313" key="8">
    <source>
        <dbReference type="EMBL" id="GGJ52281.1"/>
    </source>
</evidence>
<feature type="transmembrane region" description="Helical" evidence="6">
    <location>
        <begin position="172"/>
        <end position="192"/>
    </location>
</feature>
<keyword evidence="9" id="KW-1185">Reference proteome</keyword>
<keyword evidence="4 6" id="KW-1133">Transmembrane helix</keyword>
<evidence type="ECO:0000259" key="7">
    <source>
        <dbReference type="Pfam" id="PF09335"/>
    </source>
</evidence>
<comment type="subcellular location">
    <subcellularLocation>
        <location evidence="1">Cell membrane</location>
        <topology evidence="1">Multi-pass membrane protein</topology>
    </subcellularLocation>
</comment>
<gene>
    <name evidence="8" type="ORF">GCM10008938_42880</name>
</gene>
<evidence type="ECO:0000256" key="3">
    <source>
        <dbReference type="ARBA" id="ARBA00022692"/>
    </source>
</evidence>
<dbReference type="RefSeq" id="WP_189006718.1">
    <property type="nucleotide sequence ID" value="NZ_BMOD01000024.1"/>
</dbReference>
<dbReference type="Proteomes" id="UP000632222">
    <property type="component" value="Unassembled WGS sequence"/>
</dbReference>
<evidence type="ECO:0000256" key="5">
    <source>
        <dbReference type="ARBA" id="ARBA00023136"/>
    </source>
</evidence>
<feature type="transmembrane region" description="Helical" evidence="6">
    <location>
        <begin position="12"/>
        <end position="30"/>
    </location>
</feature>
<dbReference type="Pfam" id="PF09335">
    <property type="entry name" value="VTT_dom"/>
    <property type="match status" value="1"/>
</dbReference>
<evidence type="ECO:0000256" key="6">
    <source>
        <dbReference type="SAM" id="Phobius"/>
    </source>
</evidence>
<dbReference type="InterPro" id="IPR051311">
    <property type="entry name" value="DedA_domain"/>
</dbReference>
<feature type="transmembrane region" description="Helical" evidence="6">
    <location>
        <begin position="50"/>
        <end position="72"/>
    </location>
</feature>